<organism evidence="1 2">
    <name type="scientific">Microvirga aerilata</name>
    <dbReference type="NCBI Taxonomy" id="670292"/>
    <lineage>
        <taxon>Bacteria</taxon>
        <taxon>Pseudomonadati</taxon>
        <taxon>Pseudomonadota</taxon>
        <taxon>Alphaproteobacteria</taxon>
        <taxon>Hyphomicrobiales</taxon>
        <taxon>Methylobacteriaceae</taxon>
        <taxon>Microvirga</taxon>
    </lineage>
</organism>
<dbReference type="AlphaFoldDB" id="A0A937CZJ3"/>
<evidence type="ECO:0000313" key="1">
    <source>
        <dbReference type="EMBL" id="MBL0404776.1"/>
    </source>
</evidence>
<dbReference type="Proteomes" id="UP000605848">
    <property type="component" value="Unassembled WGS sequence"/>
</dbReference>
<protein>
    <submittedName>
        <fullName evidence="1">Uncharacterized protein</fullName>
    </submittedName>
</protein>
<reference evidence="1" key="1">
    <citation type="submission" date="2021-01" db="EMBL/GenBank/DDBJ databases">
        <title>Microvirga sp.</title>
        <authorList>
            <person name="Kim M.K."/>
        </authorList>
    </citation>
    <scope>NUCLEOTIDE SEQUENCE</scope>
    <source>
        <strain evidence="1">5420S-16</strain>
    </source>
</reference>
<name>A0A937CZJ3_9HYPH</name>
<dbReference type="EMBL" id="JAEQMY010000015">
    <property type="protein sequence ID" value="MBL0404776.1"/>
    <property type="molecule type" value="Genomic_DNA"/>
</dbReference>
<accession>A0A937CZJ3</accession>
<proteinExistence type="predicted"/>
<dbReference type="RefSeq" id="WP_202059806.1">
    <property type="nucleotide sequence ID" value="NZ_JAEQMY010000015.1"/>
</dbReference>
<evidence type="ECO:0000313" key="2">
    <source>
        <dbReference type="Proteomes" id="UP000605848"/>
    </source>
</evidence>
<keyword evidence="2" id="KW-1185">Reference proteome</keyword>
<sequence>MSGLSQPRSNFNFPWHVDDEPKSGLLQRLELFYKLCHLQWRLAGKCGDAVRPALSRVSGTLDQTVLATALIVFPKVFAGWDAARPTILAHTRTLLPFIPLATPEEEALERDPVWELLAEFQALDPHQQDKAAKNVTLLWGHFEDSFGGLSGFLAEPQSEQLQYLDKLMTASLRMRPARGSDVAFHYVTVELMRQYVSCLRLERSDRAALSLAACVAGLINRGRMLTPALTDRTGTP</sequence>
<gene>
    <name evidence="1" type="ORF">JKG68_12430</name>
</gene>
<comment type="caution">
    <text evidence="1">The sequence shown here is derived from an EMBL/GenBank/DDBJ whole genome shotgun (WGS) entry which is preliminary data.</text>
</comment>